<dbReference type="NCBIfam" id="TIGR01352">
    <property type="entry name" value="tonB_Cterm"/>
    <property type="match status" value="1"/>
</dbReference>
<dbReference type="GO" id="GO:0031992">
    <property type="term" value="F:energy transducer activity"/>
    <property type="evidence" value="ECO:0007669"/>
    <property type="project" value="TreeGrafter"/>
</dbReference>
<gene>
    <name evidence="12" type="ORF">SAMN05444362_1061</name>
</gene>
<keyword evidence="6 10" id="KW-0812">Transmembrane</keyword>
<comment type="similarity">
    <text evidence="2">Belongs to the TonB family.</text>
</comment>
<dbReference type="RefSeq" id="WP_062183371.1">
    <property type="nucleotide sequence ID" value="NZ_BBXL01000021.1"/>
</dbReference>
<name>A0A1M5BAI1_9BACT</name>
<dbReference type="Proteomes" id="UP000184480">
    <property type="component" value="Unassembled WGS sequence"/>
</dbReference>
<dbReference type="PANTHER" id="PTHR33446">
    <property type="entry name" value="PROTEIN TONB-RELATED"/>
    <property type="match status" value="1"/>
</dbReference>
<keyword evidence="8 10" id="KW-1133">Transmembrane helix</keyword>
<dbReference type="InterPro" id="IPR037682">
    <property type="entry name" value="TonB_C"/>
</dbReference>
<evidence type="ECO:0000256" key="4">
    <source>
        <dbReference type="ARBA" id="ARBA00022475"/>
    </source>
</evidence>
<dbReference type="PROSITE" id="PS52015">
    <property type="entry name" value="TONB_CTD"/>
    <property type="match status" value="1"/>
</dbReference>
<feature type="transmembrane region" description="Helical" evidence="10">
    <location>
        <begin position="38"/>
        <end position="57"/>
    </location>
</feature>
<evidence type="ECO:0000256" key="2">
    <source>
        <dbReference type="ARBA" id="ARBA00006555"/>
    </source>
</evidence>
<dbReference type="GO" id="GO:0015031">
    <property type="term" value="P:protein transport"/>
    <property type="evidence" value="ECO:0007669"/>
    <property type="project" value="UniProtKB-KW"/>
</dbReference>
<feature type="transmembrane region" description="Helical" evidence="10">
    <location>
        <begin position="133"/>
        <end position="153"/>
    </location>
</feature>
<dbReference type="STRING" id="1346286.SAMN05444362_1061"/>
<feature type="domain" description="TonB C-terminal" evidence="11">
    <location>
        <begin position="324"/>
        <end position="419"/>
    </location>
</feature>
<dbReference type="Pfam" id="PF03544">
    <property type="entry name" value="TonB_C"/>
    <property type="match status" value="1"/>
</dbReference>
<evidence type="ECO:0000256" key="1">
    <source>
        <dbReference type="ARBA" id="ARBA00004383"/>
    </source>
</evidence>
<feature type="transmembrane region" description="Helical" evidence="10">
    <location>
        <begin position="6"/>
        <end position="26"/>
    </location>
</feature>
<dbReference type="EMBL" id="FQUC01000006">
    <property type="protein sequence ID" value="SHF39435.1"/>
    <property type="molecule type" value="Genomic_DNA"/>
</dbReference>
<dbReference type="PANTHER" id="PTHR33446:SF2">
    <property type="entry name" value="PROTEIN TONB"/>
    <property type="match status" value="1"/>
</dbReference>
<evidence type="ECO:0000256" key="9">
    <source>
        <dbReference type="ARBA" id="ARBA00023136"/>
    </source>
</evidence>
<accession>A0A1M5BAI1</accession>
<dbReference type="CDD" id="cd07341">
    <property type="entry name" value="M56_BlaR1_MecR1_like"/>
    <property type="match status" value="1"/>
</dbReference>
<keyword evidence="9 10" id="KW-0472">Membrane</keyword>
<dbReference type="Pfam" id="PF05569">
    <property type="entry name" value="Peptidase_M56"/>
    <property type="match status" value="1"/>
</dbReference>
<comment type="subcellular location">
    <subcellularLocation>
        <location evidence="1">Cell inner membrane</location>
        <topology evidence="1">Single-pass membrane protein</topology>
        <orientation evidence="1">Periplasmic side</orientation>
    </subcellularLocation>
</comment>
<protein>
    <submittedName>
        <fullName evidence="12">TonB family C-terminal domain-containing protein</fullName>
    </submittedName>
</protein>
<evidence type="ECO:0000259" key="11">
    <source>
        <dbReference type="PROSITE" id="PS52015"/>
    </source>
</evidence>
<evidence type="ECO:0000256" key="8">
    <source>
        <dbReference type="ARBA" id="ARBA00022989"/>
    </source>
</evidence>
<keyword evidence="5" id="KW-0997">Cell inner membrane</keyword>
<keyword evidence="3" id="KW-0813">Transport</keyword>
<reference evidence="13" key="1">
    <citation type="submission" date="2016-11" db="EMBL/GenBank/DDBJ databases">
        <authorList>
            <person name="Varghese N."/>
            <person name="Submissions S."/>
        </authorList>
    </citation>
    <scope>NUCLEOTIDE SEQUENCE [LARGE SCALE GENOMIC DNA]</scope>
    <source>
        <strain evidence="13">DSM 27370</strain>
    </source>
</reference>
<proteinExistence type="inferred from homology"/>
<dbReference type="InterPro" id="IPR006260">
    <property type="entry name" value="TonB/TolA_C"/>
</dbReference>
<dbReference type="GO" id="GO:0098797">
    <property type="term" value="C:plasma membrane protein complex"/>
    <property type="evidence" value="ECO:0007669"/>
    <property type="project" value="TreeGrafter"/>
</dbReference>
<evidence type="ECO:0000256" key="3">
    <source>
        <dbReference type="ARBA" id="ARBA00022448"/>
    </source>
</evidence>
<dbReference type="SUPFAM" id="SSF74653">
    <property type="entry name" value="TolA/TonB C-terminal domain"/>
    <property type="match status" value="1"/>
</dbReference>
<organism evidence="12 13">
    <name type="scientific">Dysgonomonas macrotermitis</name>
    <dbReference type="NCBI Taxonomy" id="1346286"/>
    <lineage>
        <taxon>Bacteria</taxon>
        <taxon>Pseudomonadati</taxon>
        <taxon>Bacteroidota</taxon>
        <taxon>Bacteroidia</taxon>
        <taxon>Bacteroidales</taxon>
        <taxon>Dysgonomonadaceae</taxon>
        <taxon>Dysgonomonas</taxon>
    </lineage>
</organism>
<dbReference type="InterPro" id="IPR051045">
    <property type="entry name" value="TonB-dependent_transducer"/>
</dbReference>
<dbReference type="Gene3D" id="3.30.1150.10">
    <property type="match status" value="1"/>
</dbReference>
<dbReference type="GO" id="GO:0055085">
    <property type="term" value="P:transmembrane transport"/>
    <property type="evidence" value="ECO:0007669"/>
    <property type="project" value="InterPro"/>
</dbReference>
<dbReference type="AlphaFoldDB" id="A0A1M5BAI1"/>
<feature type="transmembrane region" description="Helical" evidence="10">
    <location>
        <begin position="95"/>
        <end position="121"/>
    </location>
</feature>
<evidence type="ECO:0000256" key="6">
    <source>
        <dbReference type="ARBA" id="ARBA00022692"/>
    </source>
</evidence>
<keyword evidence="7" id="KW-0653">Protein transport</keyword>
<evidence type="ECO:0000256" key="5">
    <source>
        <dbReference type="ARBA" id="ARBA00022519"/>
    </source>
</evidence>
<feature type="transmembrane region" description="Helical" evidence="10">
    <location>
        <begin position="267"/>
        <end position="285"/>
    </location>
</feature>
<feature type="transmembrane region" description="Helical" evidence="10">
    <location>
        <begin position="182"/>
        <end position="201"/>
    </location>
</feature>
<evidence type="ECO:0000313" key="12">
    <source>
        <dbReference type="EMBL" id="SHF39435.1"/>
    </source>
</evidence>
<evidence type="ECO:0000256" key="10">
    <source>
        <dbReference type="SAM" id="Phobius"/>
    </source>
</evidence>
<dbReference type="OrthoDB" id="9814002at2"/>
<evidence type="ECO:0000313" key="13">
    <source>
        <dbReference type="Proteomes" id="UP000184480"/>
    </source>
</evidence>
<dbReference type="InterPro" id="IPR008756">
    <property type="entry name" value="Peptidase_M56"/>
</dbReference>
<evidence type="ECO:0000256" key="7">
    <source>
        <dbReference type="ARBA" id="ARBA00022927"/>
    </source>
</evidence>
<keyword evidence="4" id="KW-1003">Cell membrane</keyword>
<sequence>MENEYLNYLLKVSVSLGVFSLIYLCLFRSDTLSWLRRFLLLFILLFSAIYPFCQFGIAPDNTSRVYQGWLSQIVVNASPSGEEVPSLNSIGISEVLLIVMLIGSLFLLFRFFTQIFGIVHLVRSGKITKKDNYTLISISENITPFSFFNFLFISDQKTTQADLDLMIKHEVAHAKQYHSIDVLISELFCIVFWWNPVVWLLRREIKVNLEYLADTSVIDTGADVREYQYLLLKTIKNNASIYIINEFNVSQLKKRITMINKCTTSKFVSIKYLLLIPLMGVLLIANTDAKESVDVQATLISNDNLVQDDEKIYKVIDKMPIYPGGVDEMMKFIGQNLKYPSSAIKDNVEGRIVLRFVVSKTGKVSDVEVIRSLSEDCDAEAVRVVNMMPDWTPGEQGGKKVSVYYTLPIQYALQKKTAK</sequence>
<keyword evidence="13" id="KW-1185">Reference proteome</keyword>